<reference evidence="2" key="3">
    <citation type="submission" date="2011-05" db="EMBL/GenBank/DDBJ databases">
        <title>Complete sequence of Methylomonas methanica MC09.</title>
        <authorList>
            <consortium name="US DOE Joint Genome Institute"/>
            <person name="Lucas S."/>
            <person name="Han J."/>
            <person name="Lapidus A."/>
            <person name="Cheng J.-F."/>
            <person name="Goodwin L."/>
            <person name="Pitluck S."/>
            <person name="Peters L."/>
            <person name="Mikhailova N."/>
            <person name="Teshima H."/>
            <person name="Han C."/>
            <person name="Tapia R."/>
            <person name="Land M."/>
            <person name="Hauser L."/>
            <person name="Kyrpides N."/>
            <person name="Ivanova N."/>
            <person name="Pagani I."/>
            <person name="Stein L."/>
            <person name="Woyke T."/>
        </authorList>
    </citation>
    <scope>NUCLEOTIDE SEQUENCE [LARGE SCALE GENOMIC DNA]</scope>
    <source>
        <strain evidence="2">MC09</strain>
    </source>
</reference>
<dbReference type="Proteomes" id="UP000008888">
    <property type="component" value="Chromosome"/>
</dbReference>
<organism evidence="1 2">
    <name type="scientific">Methylomonas methanica (strain DSM 25384 / MC09)</name>
    <dbReference type="NCBI Taxonomy" id="857087"/>
    <lineage>
        <taxon>Bacteria</taxon>
        <taxon>Pseudomonadati</taxon>
        <taxon>Pseudomonadota</taxon>
        <taxon>Gammaproteobacteria</taxon>
        <taxon>Methylococcales</taxon>
        <taxon>Methylococcaceae</taxon>
        <taxon>Methylomonas</taxon>
    </lineage>
</organism>
<reference evidence="1 2" key="1">
    <citation type="journal article" date="2011" name="J. Bacteriol.">
        <title>Complete Genome Sequence of the Aerobic Marine Methanotroph Methylomonas methanica MC09.</title>
        <authorList>
            <person name="Boden R."/>
            <person name="Cunliffe M."/>
            <person name="Scanlan J."/>
            <person name="Moussard H."/>
            <person name="Kits K.D."/>
            <person name="Klotz M.G."/>
            <person name="Jetten M.S."/>
            <person name="Vuilleumier S."/>
            <person name="Han J."/>
            <person name="Peters L."/>
            <person name="Mikhailova N."/>
            <person name="Teshima H."/>
            <person name="Tapia R."/>
            <person name="Kyrpides N."/>
            <person name="Ivanova N."/>
            <person name="Pagani I."/>
            <person name="Cheng J.F."/>
            <person name="Goodwin L."/>
            <person name="Han C."/>
            <person name="Hauser L."/>
            <person name="Land M.L."/>
            <person name="Lapidus A."/>
            <person name="Lucas S."/>
            <person name="Pitluck S."/>
            <person name="Woyke T."/>
            <person name="Stein L."/>
            <person name="Murrell J.C."/>
        </authorList>
    </citation>
    <scope>NUCLEOTIDE SEQUENCE [LARGE SCALE GENOMIC DNA]</scope>
    <source>
        <strain evidence="1 2">MC09</strain>
    </source>
</reference>
<evidence type="ECO:0000313" key="2">
    <source>
        <dbReference type="Proteomes" id="UP000008888"/>
    </source>
</evidence>
<protein>
    <submittedName>
        <fullName evidence="1">Uncharacterized protein</fullName>
    </submittedName>
</protein>
<sequence length="110" mass="12170">MIETFLAVAALYFLYCYFAVKRFSPSVCNTDSSTATATAISPNSKSGRKNTVYVPEDAVLRRHFITHLRGEIEAGMAPRPADSVLQRHHQALITATLEQRLTELGSLQPC</sequence>
<dbReference type="STRING" id="857087.Metme_0653"/>
<gene>
    <name evidence="1" type="ordered locus">Metme_0653</name>
</gene>
<dbReference type="AlphaFoldDB" id="G0A449"/>
<evidence type="ECO:0000313" key="1">
    <source>
        <dbReference type="EMBL" id="AEF99096.1"/>
    </source>
</evidence>
<dbReference type="HOGENOM" id="CLU_2274092_0_0_6"/>
<name>G0A449_METMM</name>
<dbReference type="KEGG" id="mmt:Metme_0653"/>
<dbReference type="OrthoDB" id="5574439at2"/>
<dbReference type="EMBL" id="CP002738">
    <property type="protein sequence ID" value="AEF99096.1"/>
    <property type="molecule type" value="Genomic_DNA"/>
</dbReference>
<reference key="2">
    <citation type="submission" date="2011-05" db="EMBL/GenBank/DDBJ databases">
        <title>Complete genome sequence of the aerobic marine methanotroph Methylomonas methanica MC09.</title>
        <authorList>
            <person name="Boden R."/>
            <person name="Cunliffe M."/>
            <person name="Scanlan J."/>
            <person name="Moussard H."/>
            <person name="Kits K.D."/>
            <person name="Klotz M."/>
            <person name="Jetten M."/>
            <person name="Vuilleumier S."/>
            <person name="Han J."/>
            <person name="Peters L."/>
            <person name="Mikhailova N."/>
            <person name="Teshima H."/>
            <person name="Tapia R."/>
            <person name="Kyrpides N."/>
            <person name="Ivanova N."/>
            <person name="Pagani I."/>
            <person name="Cheng J.-F."/>
            <person name="Goodwin L."/>
            <person name="Han C."/>
            <person name="Hauser L."/>
            <person name="Land M."/>
            <person name="Lapidus A."/>
            <person name="Lucas S."/>
            <person name="Pitluck S."/>
            <person name="Woyke T."/>
            <person name="Stein L.Y."/>
            <person name="Murrell C."/>
        </authorList>
    </citation>
    <scope>NUCLEOTIDE SEQUENCE</scope>
    <source>
        <strain>MC09</strain>
    </source>
</reference>
<keyword evidence="2" id="KW-1185">Reference proteome</keyword>
<accession>G0A449</accession>
<dbReference type="RefSeq" id="WP_013817367.1">
    <property type="nucleotide sequence ID" value="NC_015572.1"/>
</dbReference>
<proteinExistence type="predicted"/>